<evidence type="ECO:0000256" key="1">
    <source>
        <dbReference type="SAM" id="SignalP"/>
    </source>
</evidence>
<evidence type="ECO:0008006" key="4">
    <source>
        <dbReference type="Google" id="ProtNLM"/>
    </source>
</evidence>
<feature type="chain" id="PRO_5035848876" description="S-protein homolog" evidence="1">
    <location>
        <begin position="20"/>
        <end position="104"/>
    </location>
</feature>
<sequence length="104" mass="11986">MCFTFMITLIFLLWYNSKEKEWGVVAGLNLNRYDSKNLTIVECNGKLAFLWHEPEKMEIWCTMTALRRHGDGVVGVQGRVEWSNCLLSDVPPDYKMIHCLGGTD</sequence>
<gene>
    <name evidence="2" type="ORF">ISN44_As10g028620</name>
</gene>
<reference evidence="2 3" key="1">
    <citation type="submission" date="2020-12" db="EMBL/GenBank/DDBJ databases">
        <title>Concerted genomic and epigenomic changes stabilize Arabidopsis allopolyploids.</title>
        <authorList>
            <person name="Chen Z."/>
        </authorList>
    </citation>
    <scope>NUCLEOTIDE SEQUENCE [LARGE SCALE GENOMIC DNA]</scope>
    <source>
        <strain evidence="2">As9502</strain>
        <tissue evidence="2">Leaf</tissue>
    </source>
</reference>
<feature type="signal peptide" evidence="1">
    <location>
        <begin position="1"/>
        <end position="19"/>
    </location>
</feature>
<name>A0A8T2A3F7_ARASU</name>
<proteinExistence type="predicted"/>
<protein>
    <recommendedName>
        <fullName evidence="4">S-protein homolog</fullName>
    </recommendedName>
</protein>
<accession>A0A8T2A3F7</accession>
<keyword evidence="3" id="KW-1185">Reference proteome</keyword>
<evidence type="ECO:0000313" key="2">
    <source>
        <dbReference type="EMBL" id="KAG7566277.1"/>
    </source>
</evidence>
<dbReference type="EMBL" id="JAEFBJ010000010">
    <property type="protein sequence ID" value="KAG7566277.1"/>
    <property type="molecule type" value="Genomic_DNA"/>
</dbReference>
<keyword evidence="1" id="KW-0732">Signal</keyword>
<evidence type="ECO:0000313" key="3">
    <source>
        <dbReference type="Proteomes" id="UP000694251"/>
    </source>
</evidence>
<dbReference type="AlphaFoldDB" id="A0A8T2A3F7"/>
<dbReference type="Proteomes" id="UP000694251">
    <property type="component" value="Chromosome 10"/>
</dbReference>
<comment type="caution">
    <text evidence="2">The sequence shown here is derived from an EMBL/GenBank/DDBJ whole genome shotgun (WGS) entry which is preliminary data.</text>
</comment>
<organism evidence="2 3">
    <name type="scientific">Arabidopsis suecica</name>
    <name type="common">Swedish thale-cress</name>
    <name type="synonym">Cardaminopsis suecica</name>
    <dbReference type="NCBI Taxonomy" id="45249"/>
    <lineage>
        <taxon>Eukaryota</taxon>
        <taxon>Viridiplantae</taxon>
        <taxon>Streptophyta</taxon>
        <taxon>Embryophyta</taxon>
        <taxon>Tracheophyta</taxon>
        <taxon>Spermatophyta</taxon>
        <taxon>Magnoliopsida</taxon>
        <taxon>eudicotyledons</taxon>
        <taxon>Gunneridae</taxon>
        <taxon>Pentapetalae</taxon>
        <taxon>rosids</taxon>
        <taxon>malvids</taxon>
        <taxon>Brassicales</taxon>
        <taxon>Brassicaceae</taxon>
        <taxon>Camelineae</taxon>
        <taxon>Arabidopsis</taxon>
    </lineage>
</organism>